<feature type="transmembrane region" description="Helical" evidence="1">
    <location>
        <begin position="314"/>
        <end position="335"/>
    </location>
</feature>
<organism evidence="2 3">
    <name type="scientific">Candidatus Borkfalkia faecigallinarum</name>
    <dbReference type="NCBI Taxonomy" id="2838509"/>
    <lineage>
        <taxon>Bacteria</taxon>
        <taxon>Bacillati</taxon>
        <taxon>Bacillota</taxon>
        <taxon>Clostridia</taxon>
        <taxon>Christensenellales</taxon>
        <taxon>Christensenellaceae</taxon>
        <taxon>Candidatus Borkfalkia</taxon>
    </lineage>
</organism>
<evidence type="ECO:0000313" key="2">
    <source>
        <dbReference type="EMBL" id="HIX47104.1"/>
    </source>
</evidence>
<reference evidence="2" key="2">
    <citation type="submission" date="2021-04" db="EMBL/GenBank/DDBJ databases">
        <authorList>
            <person name="Gilroy R."/>
        </authorList>
    </citation>
    <scope>NUCLEOTIDE SEQUENCE</scope>
    <source>
        <strain evidence="2">26628</strain>
    </source>
</reference>
<evidence type="ECO:0000256" key="1">
    <source>
        <dbReference type="SAM" id="Phobius"/>
    </source>
</evidence>
<dbReference type="AlphaFoldDB" id="A0A9D1VUI9"/>
<feature type="transmembrane region" description="Helical" evidence="1">
    <location>
        <begin position="363"/>
        <end position="385"/>
    </location>
</feature>
<feature type="transmembrane region" description="Helical" evidence="1">
    <location>
        <begin position="38"/>
        <end position="64"/>
    </location>
</feature>
<feature type="transmembrane region" description="Helical" evidence="1">
    <location>
        <begin position="406"/>
        <end position="433"/>
    </location>
</feature>
<protein>
    <submittedName>
        <fullName evidence="2">Uncharacterized protein</fullName>
    </submittedName>
</protein>
<sequence>MRAKWMLLAKIQLMGLLGLNRARKTDDPRVRRKTVGGAVAFGIVSLILLAYITLFAVLLCEIGLTETVPATAIALAAVITFFFSLLQGSSMLFSLKDHDAVMSLPVSRSAVIGSRLFVSYVVNLLFCLGVMLPVTVVYFVFAGFSVGKLAVIFAATLCAPLLPVVVATALSTLLTALTAGLRFKGLLQGLLGLAMLVGIFLLSFSFSFSMQVDAEENMAAAADVLAQYIYPPAQWITLTLSGEGVWGIFAFLGVSLAAAALFVLLVSPFYSKINAALLSHGARVAYKKGDVKSSSAFAALLHKEFKKLFTTSTYLLNGVAGTMLLVIAGVALLFVDAKSVIDLLIAESQAEAPFLAAIFEQRLPYMAAGLLILFIGMSCPSASALSLEGNSRGLLFAMPVSTRTIFLAKATPTFLLNALVGIFASAVFCAKIGAAADGWALMLGTAVIFSAFTGLGGIYLNHKFPKYDWKSEAAVVKQGIPILIFTFGSMLLGFAAMALSVFGWYAVAAIDAVCIVLCVTLIAHFGKLHLYV</sequence>
<comment type="caution">
    <text evidence="2">The sequence shown here is derived from an EMBL/GenBank/DDBJ whole genome shotgun (WGS) entry which is preliminary data.</text>
</comment>
<proteinExistence type="predicted"/>
<feature type="transmembrane region" description="Helical" evidence="1">
    <location>
        <begin position="505"/>
        <end position="526"/>
    </location>
</feature>
<feature type="transmembrane region" description="Helical" evidence="1">
    <location>
        <begin position="439"/>
        <end position="460"/>
    </location>
</feature>
<evidence type="ECO:0000313" key="3">
    <source>
        <dbReference type="Proteomes" id="UP000824249"/>
    </source>
</evidence>
<keyword evidence="1" id="KW-0812">Transmembrane</keyword>
<gene>
    <name evidence="2" type="ORF">H9737_05375</name>
</gene>
<accession>A0A9D1VUI9</accession>
<feature type="transmembrane region" description="Helical" evidence="1">
    <location>
        <begin position="480"/>
        <end position="499"/>
    </location>
</feature>
<dbReference type="Proteomes" id="UP000824249">
    <property type="component" value="Unassembled WGS sequence"/>
</dbReference>
<name>A0A9D1VUI9_9FIRM</name>
<feature type="transmembrane region" description="Helical" evidence="1">
    <location>
        <begin position="116"/>
        <end position="144"/>
    </location>
</feature>
<keyword evidence="1" id="KW-0472">Membrane</keyword>
<feature type="transmembrane region" description="Helical" evidence="1">
    <location>
        <begin position="150"/>
        <end position="174"/>
    </location>
</feature>
<dbReference type="EMBL" id="DXFD01000083">
    <property type="protein sequence ID" value="HIX47104.1"/>
    <property type="molecule type" value="Genomic_DNA"/>
</dbReference>
<keyword evidence="1" id="KW-1133">Transmembrane helix</keyword>
<reference evidence="2" key="1">
    <citation type="journal article" date="2021" name="PeerJ">
        <title>Extensive microbial diversity within the chicken gut microbiome revealed by metagenomics and culture.</title>
        <authorList>
            <person name="Gilroy R."/>
            <person name="Ravi A."/>
            <person name="Getino M."/>
            <person name="Pursley I."/>
            <person name="Horton D.L."/>
            <person name="Alikhan N.F."/>
            <person name="Baker D."/>
            <person name="Gharbi K."/>
            <person name="Hall N."/>
            <person name="Watson M."/>
            <person name="Adriaenssens E.M."/>
            <person name="Foster-Nyarko E."/>
            <person name="Jarju S."/>
            <person name="Secka A."/>
            <person name="Antonio M."/>
            <person name="Oren A."/>
            <person name="Chaudhuri R.R."/>
            <person name="La Ragione R."/>
            <person name="Hildebrand F."/>
            <person name="Pallen M.J."/>
        </authorList>
    </citation>
    <scope>NUCLEOTIDE SEQUENCE</scope>
    <source>
        <strain evidence="2">26628</strain>
    </source>
</reference>
<feature type="transmembrane region" description="Helical" evidence="1">
    <location>
        <begin position="70"/>
        <end position="95"/>
    </location>
</feature>
<feature type="transmembrane region" description="Helical" evidence="1">
    <location>
        <begin position="186"/>
        <end position="208"/>
    </location>
</feature>
<feature type="transmembrane region" description="Helical" evidence="1">
    <location>
        <begin position="245"/>
        <end position="270"/>
    </location>
</feature>